<dbReference type="RefSeq" id="XP_010764314.1">
    <property type="nucleotide sequence ID" value="XM_010766012.1"/>
</dbReference>
<dbReference type="InterPro" id="IPR024571">
    <property type="entry name" value="ERAP1-like_C_dom"/>
</dbReference>
<dbReference type="OrthoDB" id="6750768at2759"/>
<dbReference type="KEGG" id="ncc:104940979"/>
<evidence type="ECO:0000313" key="4">
    <source>
        <dbReference type="RefSeq" id="XP_010764314.1"/>
    </source>
</evidence>
<dbReference type="Proteomes" id="UP000504611">
    <property type="component" value="Unplaced"/>
</dbReference>
<protein>
    <submittedName>
        <fullName evidence="4">Thyrotropin-releasing hormone-degrading ectoenzyme-like</fullName>
    </submittedName>
</protein>
<sequence>SFVSLCLSRLLNLSLTSDLVPEQDVIDVIIHVGRNPQGRNLAWKYFREKWDILNARYGEALFMNSKLIGGVTEFLNTEKELNERCFFSGVLITFLSSPFPSLLLKEFIQANDLGAGPAMPRSLEIVEGNVRWHRLHRRHFFQWLRKSPNSNLG</sequence>
<dbReference type="GeneID" id="104940979"/>
<evidence type="ECO:0000256" key="1">
    <source>
        <dbReference type="SAM" id="SignalP"/>
    </source>
</evidence>
<evidence type="ECO:0000313" key="3">
    <source>
        <dbReference type="Proteomes" id="UP000504611"/>
    </source>
</evidence>
<keyword evidence="1" id="KW-0732">Signal</keyword>
<keyword evidence="3" id="KW-1185">Reference proteome</keyword>
<reference evidence="4" key="1">
    <citation type="submission" date="2025-08" db="UniProtKB">
        <authorList>
            <consortium name="RefSeq"/>
        </authorList>
    </citation>
    <scope>IDENTIFICATION</scope>
    <source>
        <tissue evidence="4">Muscle</tissue>
    </source>
</reference>
<organism evidence="3 4">
    <name type="scientific">Notothenia coriiceps</name>
    <name type="common">black rockcod</name>
    <dbReference type="NCBI Taxonomy" id="8208"/>
    <lineage>
        <taxon>Eukaryota</taxon>
        <taxon>Metazoa</taxon>
        <taxon>Chordata</taxon>
        <taxon>Craniata</taxon>
        <taxon>Vertebrata</taxon>
        <taxon>Euteleostomi</taxon>
        <taxon>Actinopterygii</taxon>
        <taxon>Neopterygii</taxon>
        <taxon>Teleostei</taxon>
        <taxon>Neoteleostei</taxon>
        <taxon>Acanthomorphata</taxon>
        <taxon>Eupercaria</taxon>
        <taxon>Perciformes</taxon>
        <taxon>Notothenioidei</taxon>
        <taxon>Nototheniidae</taxon>
        <taxon>Notothenia</taxon>
    </lineage>
</organism>
<feature type="chain" id="PRO_5026732276" evidence="1">
    <location>
        <begin position="17"/>
        <end position="153"/>
    </location>
</feature>
<feature type="domain" description="ERAP1-like C-terminal" evidence="2">
    <location>
        <begin position="7"/>
        <end position="83"/>
    </location>
</feature>
<dbReference type="Pfam" id="PF11838">
    <property type="entry name" value="ERAP1_C"/>
    <property type="match status" value="1"/>
</dbReference>
<evidence type="ECO:0000259" key="2">
    <source>
        <dbReference type="Pfam" id="PF11838"/>
    </source>
</evidence>
<proteinExistence type="predicted"/>
<gene>
    <name evidence="4" type="primary">LOC104940979</name>
</gene>
<name>A0A6I9MC41_9TELE</name>
<accession>A0A6I9MC41</accession>
<feature type="signal peptide" evidence="1">
    <location>
        <begin position="1"/>
        <end position="16"/>
    </location>
</feature>
<dbReference type="AlphaFoldDB" id="A0A6I9MC41"/>
<dbReference type="Gene3D" id="1.25.50.20">
    <property type="match status" value="1"/>
</dbReference>
<feature type="non-terminal residue" evidence="4">
    <location>
        <position position="1"/>
    </location>
</feature>